<evidence type="ECO:0000256" key="2">
    <source>
        <dbReference type="ARBA" id="ARBA00022692"/>
    </source>
</evidence>
<keyword evidence="8" id="KW-1185">Reference proteome</keyword>
<organism evidence="8 9">
    <name type="scientific">Frankliniella occidentalis</name>
    <name type="common">Western flower thrips</name>
    <name type="synonym">Euthrips occidentalis</name>
    <dbReference type="NCBI Taxonomy" id="133901"/>
    <lineage>
        <taxon>Eukaryota</taxon>
        <taxon>Metazoa</taxon>
        <taxon>Ecdysozoa</taxon>
        <taxon>Arthropoda</taxon>
        <taxon>Hexapoda</taxon>
        <taxon>Insecta</taxon>
        <taxon>Pterygota</taxon>
        <taxon>Neoptera</taxon>
        <taxon>Paraneoptera</taxon>
        <taxon>Thysanoptera</taxon>
        <taxon>Terebrantia</taxon>
        <taxon>Thripoidea</taxon>
        <taxon>Thripidae</taxon>
        <taxon>Frankliniella</taxon>
    </lineage>
</organism>
<dbReference type="InterPro" id="IPR006202">
    <property type="entry name" value="Neur_chan_lig-bd"/>
</dbReference>
<name>A0A6J1RYN8_FRAOC</name>
<evidence type="ECO:0000256" key="4">
    <source>
        <dbReference type="ARBA" id="ARBA00023136"/>
    </source>
</evidence>
<evidence type="ECO:0000313" key="8">
    <source>
        <dbReference type="Proteomes" id="UP000504606"/>
    </source>
</evidence>
<dbReference type="AlphaFoldDB" id="A0A6J1RYN8"/>
<dbReference type="InterPro" id="IPR038050">
    <property type="entry name" value="Neuro_actylchol_rec"/>
</dbReference>
<evidence type="ECO:0000256" key="5">
    <source>
        <dbReference type="SAM" id="Phobius"/>
    </source>
</evidence>
<feature type="domain" description="Neurotransmitter-gated ion-channel ligand-binding" evidence="7">
    <location>
        <begin position="32"/>
        <end position="214"/>
    </location>
</feature>
<dbReference type="GO" id="GO:0004888">
    <property type="term" value="F:transmembrane signaling receptor activity"/>
    <property type="evidence" value="ECO:0007669"/>
    <property type="project" value="InterPro"/>
</dbReference>
<feature type="transmembrane region" description="Helical" evidence="5">
    <location>
        <begin position="428"/>
        <end position="450"/>
    </location>
</feature>
<protein>
    <submittedName>
        <fullName evidence="9">Acetylcholine receptor subunit beta-type unc-29 isoform X1</fullName>
    </submittedName>
</protein>
<accession>A0A6J1RYN8</accession>
<dbReference type="OrthoDB" id="5975154at2759"/>
<dbReference type="InterPro" id="IPR036734">
    <property type="entry name" value="Neur_chan_lig-bd_sf"/>
</dbReference>
<dbReference type="InterPro" id="IPR036719">
    <property type="entry name" value="Neuro-gated_channel_TM_sf"/>
</dbReference>
<dbReference type="Proteomes" id="UP000504606">
    <property type="component" value="Unplaced"/>
</dbReference>
<dbReference type="SUPFAM" id="SSF90112">
    <property type="entry name" value="Neurotransmitter-gated ion-channel transmembrane pore"/>
    <property type="match status" value="1"/>
</dbReference>
<reference evidence="9" key="1">
    <citation type="submission" date="2025-08" db="UniProtKB">
        <authorList>
            <consortium name="RefSeq"/>
        </authorList>
    </citation>
    <scope>IDENTIFICATION</scope>
    <source>
        <tissue evidence="9">Whole organism</tissue>
    </source>
</reference>
<dbReference type="PANTHER" id="PTHR18945">
    <property type="entry name" value="NEUROTRANSMITTER GATED ION CHANNEL"/>
    <property type="match status" value="1"/>
</dbReference>
<gene>
    <name evidence="9" type="primary">LOC113203533</name>
</gene>
<dbReference type="SUPFAM" id="SSF63712">
    <property type="entry name" value="Nicotinic receptor ligand binding domain-like"/>
    <property type="match status" value="1"/>
</dbReference>
<keyword evidence="6" id="KW-0732">Signal</keyword>
<feature type="transmembrane region" description="Helical" evidence="5">
    <location>
        <begin position="233"/>
        <end position="253"/>
    </location>
</feature>
<evidence type="ECO:0000256" key="6">
    <source>
        <dbReference type="SAM" id="SignalP"/>
    </source>
</evidence>
<evidence type="ECO:0000313" key="9">
    <source>
        <dbReference type="RefSeq" id="XP_026274064.1"/>
    </source>
</evidence>
<keyword evidence="9" id="KW-0675">Receptor</keyword>
<dbReference type="RefSeq" id="XP_026274064.1">
    <property type="nucleotide sequence ID" value="XM_026418279.2"/>
</dbReference>
<keyword evidence="2 5" id="KW-0812">Transmembrane</keyword>
<dbReference type="GO" id="GO:0016020">
    <property type="term" value="C:membrane"/>
    <property type="evidence" value="ECO:0007669"/>
    <property type="project" value="UniProtKB-SubCell"/>
</dbReference>
<dbReference type="Gene3D" id="1.20.58.390">
    <property type="entry name" value="Neurotransmitter-gated ion-channel transmembrane domain"/>
    <property type="match status" value="1"/>
</dbReference>
<feature type="transmembrane region" description="Helical" evidence="5">
    <location>
        <begin position="301"/>
        <end position="321"/>
    </location>
</feature>
<proteinExistence type="predicted"/>
<sequence length="458" mass="51442">MQSWALILLFATATISAANCPSGTTVARNGKARLHTDLLCGYDTKIQPERTMNISMDMYVRSATVVHRTLEMKVLLHLRWKDKFLAWDPLAYDGIKEIQLNSDKIWTPALAVISTLPWIREDGEAQKELWPAVCRVSSDGLVVCSGAPDVGGTCAVSFVHWPHVQALCATFIGSDARTIKNIMLNYNGLSKNELSMYVPGNDWVITSCDRELYYEEDSANFLYRVALHSRGTVLVTGLLGPAIALSFVLLGTFMLPPTSYVRLGLCCCGIFGTVLASTLLFESLPEYDGPDPVLAKFYSGLLLLSATATIMTLLLNIVVPLKSKPPVAPRWLYSFQTWLMRSVTGKIWLKILFMVPLQMNFCHEIELMPTLHMQTDNLADRVNNGLDNQENLQQSDDSSQLHEKPAPLNLGPQRIWEFFASFTNRCMFLIYLLSCLTLCLHLGYSLAVYWDIDMEEFW</sequence>
<dbReference type="Pfam" id="PF02931">
    <property type="entry name" value="Neur_chan_LBD"/>
    <property type="match status" value="1"/>
</dbReference>
<keyword evidence="4 5" id="KW-0472">Membrane</keyword>
<comment type="subcellular location">
    <subcellularLocation>
        <location evidence="1">Membrane</location>
        <topology evidence="1">Multi-pass membrane protein</topology>
    </subcellularLocation>
</comment>
<keyword evidence="3 5" id="KW-1133">Transmembrane helix</keyword>
<dbReference type="GO" id="GO:0005230">
    <property type="term" value="F:extracellular ligand-gated monoatomic ion channel activity"/>
    <property type="evidence" value="ECO:0007669"/>
    <property type="project" value="InterPro"/>
</dbReference>
<feature type="transmembrane region" description="Helical" evidence="5">
    <location>
        <begin position="260"/>
        <end position="281"/>
    </location>
</feature>
<dbReference type="CDD" id="cd18989">
    <property type="entry name" value="LGIC_ECD_cation"/>
    <property type="match status" value="1"/>
</dbReference>
<feature type="chain" id="PRO_5026971687" evidence="6">
    <location>
        <begin position="18"/>
        <end position="458"/>
    </location>
</feature>
<dbReference type="GeneID" id="113203533"/>
<evidence type="ECO:0000256" key="1">
    <source>
        <dbReference type="ARBA" id="ARBA00004141"/>
    </source>
</evidence>
<dbReference type="KEGG" id="foc:113203533"/>
<evidence type="ECO:0000259" key="7">
    <source>
        <dbReference type="Pfam" id="PF02931"/>
    </source>
</evidence>
<evidence type="ECO:0000256" key="3">
    <source>
        <dbReference type="ARBA" id="ARBA00022989"/>
    </source>
</evidence>
<feature type="signal peptide" evidence="6">
    <location>
        <begin position="1"/>
        <end position="17"/>
    </location>
</feature>
<dbReference type="InterPro" id="IPR006201">
    <property type="entry name" value="Neur_channel"/>
</dbReference>
<dbReference type="Gene3D" id="2.70.170.10">
    <property type="entry name" value="Neurotransmitter-gated ion-channel ligand-binding domain"/>
    <property type="match status" value="1"/>
</dbReference>